<organism evidence="1 2">
    <name type="scientific">Dyadobacter pollutisoli</name>
    <dbReference type="NCBI Taxonomy" id="2910158"/>
    <lineage>
        <taxon>Bacteria</taxon>
        <taxon>Pseudomonadati</taxon>
        <taxon>Bacteroidota</taxon>
        <taxon>Cytophagia</taxon>
        <taxon>Cytophagales</taxon>
        <taxon>Spirosomataceae</taxon>
        <taxon>Dyadobacter</taxon>
    </lineage>
</organism>
<dbReference type="RefSeq" id="WP_244824233.1">
    <property type="nucleotide sequence ID" value="NZ_CP112998.1"/>
</dbReference>
<keyword evidence="2" id="KW-1185">Reference proteome</keyword>
<protein>
    <submittedName>
        <fullName evidence="1">Uncharacterized protein</fullName>
    </submittedName>
</protein>
<reference evidence="1" key="1">
    <citation type="submission" date="2022-11" db="EMBL/GenBank/DDBJ databases">
        <title>Dyadobacter pollutisoli sp. nov., isolated from plastic dumped soil.</title>
        <authorList>
            <person name="Kim J.M."/>
            <person name="Kim K.R."/>
            <person name="Lee J.K."/>
            <person name="Hao L."/>
            <person name="Jeon C.O."/>
        </authorList>
    </citation>
    <scope>NUCLEOTIDE SEQUENCE</scope>
    <source>
        <strain evidence="1">U1</strain>
    </source>
</reference>
<gene>
    <name evidence="1" type="ORF">ON006_26395</name>
</gene>
<name>A0A9E8SKY9_9BACT</name>
<dbReference type="SUPFAM" id="SSF53448">
    <property type="entry name" value="Nucleotide-diphospho-sugar transferases"/>
    <property type="match status" value="1"/>
</dbReference>
<dbReference type="Proteomes" id="UP001164653">
    <property type="component" value="Chromosome"/>
</dbReference>
<proteinExistence type="predicted"/>
<dbReference type="InterPro" id="IPR029044">
    <property type="entry name" value="Nucleotide-diphossugar_trans"/>
</dbReference>
<dbReference type="KEGG" id="dpf:ON006_26395"/>
<evidence type="ECO:0000313" key="2">
    <source>
        <dbReference type="Proteomes" id="UP001164653"/>
    </source>
</evidence>
<sequence length="329" mass="37719">MQKVDVCINYYGKPYQTAVTLLSLWEHSSRHIDRIFVIIEKVQPYDEYGSVPLLKHVLKDLPVEYVYPKHFYYAGSPPVSWLSDPEKRYGLKYQYAFENSTSEYLFLTHNDCLYKSDLIGEMLPVTLKEKIAGIGLIGQCWNCPAMSAKLCDGATFESYKPNAAELKELTVLYGPPREKIHLELIESGYIHPLPECRLNEYACLINVAAYQQNVFPKGDILPLGGNWHGTDWGTIWFHEMYNRGYKFVNFPFEPKMIHAPFSNNGSGHVADSDLDLYRQTEKQAHEYLLKNSNISGGIPLSVSMEQTQIRANRFLGKVYNKVRTKLGLL</sequence>
<accession>A0A9E8SKY9</accession>
<evidence type="ECO:0000313" key="1">
    <source>
        <dbReference type="EMBL" id="WAC11251.1"/>
    </source>
</evidence>
<dbReference type="AlphaFoldDB" id="A0A9E8SKY9"/>
<dbReference type="EMBL" id="CP112998">
    <property type="protein sequence ID" value="WAC11251.1"/>
    <property type="molecule type" value="Genomic_DNA"/>
</dbReference>